<comment type="caution">
    <text evidence="2">The sequence shown here is derived from an EMBL/GenBank/DDBJ whole genome shotgun (WGS) entry which is preliminary data.</text>
</comment>
<keyword evidence="1" id="KW-0472">Membrane</keyword>
<evidence type="ECO:0000256" key="1">
    <source>
        <dbReference type="SAM" id="Phobius"/>
    </source>
</evidence>
<feature type="transmembrane region" description="Helical" evidence="1">
    <location>
        <begin position="7"/>
        <end position="30"/>
    </location>
</feature>
<name>A0A317G142_BUTFI</name>
<keyword evidence="1" id="KW-0812">Transmembrane</keyword>
<reference evidence="2 3" key="1">
    <citation type="submission" date="2017-09" db="EMBL/GenBank/DDBJ databases">
        <title>High-quality draft genome sequence of Butyrivibrio fibrisolvens INBov1, isolated from cow rumen.</title>
        <authorList>
            <person name="Rodriguez Hernaez J."/>
            <person name="Rivarola M."/>
            <person name="Paniego N."/>
            <person name="Cravero S."/>
            <person name="Ceron Cucchi M."/>
            <person name="Martinez M.C."/>
        </authorList>
    </citation>
    <scope>NUCLEOTIDE SEQUENCE [LARGE SCALE GENOMIC DNA]</scope>
    <source>
        <strain evidence="2 3">INBov1</strain>
    </source>
</reference>
<proteinExistence type="predicted"/>
<dbReference type="EMBL" id="NXNG01000001">
    <property type="protein sequence ID" value="PWT27199.1"/>
    <property type="molecule type" value="Genomic_DNA"/>
</dbReference>
<keyword evidence="1" id="KW-1133">Transmembrane helix</keyword>
<dbReference type="Proteomes" id="UP000245488">
    <property type="component" value="Chromosome"/>
</dbReference>
<organism evidence="2 3">
    <name type="scientific">Butyrivibrio fibrisolvens</name>
    <dbReference type="NCBI Taxonomy" id="831"/>
    <lineage>
        <taxon>Bacteria</taxon>
        <taxon>Bacillati</taxon>
        <taxon>Bacillota</taxon>
        <taxon>Clostridia</taxon>
        <taxon>Lachnospirales</taxon>
        <taxon>Lachnospiraceae</taxon>
        <taxon>Butyrivibrio</taxon>
    </lineage>
</organism>
<accession>A0A317G142</accession>
<evidence type="ECO:0000313" key="2">
    <source>
        <dbReference type="EMBL" id="PWT27199.1"/>
    </source>
</evidence>
<sequence length="191" mass="22954">MIVKKKLSRYVIPIIIYCVMLGLMSLYGHFDKKNIDTNYRTILVHEGQALIPIDYWNKCSKEFYDDYAYFEDQECQMLIVYYPTNNIDQNVAAKMDISYDILSRMYNIKSEEELIDILHIEDEQVITKGHTDKHTFQKYRIRYEKDDDIISVFVHHQGDRSMYQIIIADKEYFTAEEYKEMNSSLYLPIKY</sequence>
<evidence type="ECO:0000313" key="3">
    <source>
        <dbReference type="Proteomes" id="UP000245488"/>
    </source>
</evidence>
<gene>
    <name evidence="2" type="ORF">CPT75_08830</name>
</gene>
<keyword evidence="3" id="KW-1185">Reference proteome</keyword>
<dbReference type="AlphaFoldDB" id="A0A317G142"/>
<protein>
    <submittedName>
        <fullName evidence="2">Uncharacterized protein</fullName>
    </submittedName>
</protein>